<dbReference type="AlphaFoldDB" id="A0A147B9U7"/>
<name>A0A147B9U7_9ACAR</name>
<dbReference type="SUPFAM" id="SSF48371">
    <property type="entry name" value="ARM repeat"/>
    <property type="match status" value="1"/>
</dbReference>
<dbReference type="EMBL" id="GEIB01000791">
    <property type="protein sequence ID" value="JAR87212.1"/>
    <property type="molecule type" value="Transcribed_RNA"/>
</dbReference>
<proteinExistence type="predicted"/>
<reference evidence="1" key="1">
    <citation type="submission" date="2016-03" db="EMBL/GenBank/DDBJ databases">
        <title>Gut transcriptome analysis on engorged females of Ornithodoros mimon (Acari: Argasidae) and phylogenetic inferences of soft ticks.</title>
        <authorList>
            <person name="Landulfo G.A."/>
            <person name="Giovanni D."/>
            <person name="Carvalho E."/>
            <person name="Junqueira-de-Azevedo I."/>
            <person name="Patane J."/>
            <person name="Mendoca R."/>
            <person name="Barros-Battesti D."/>
        </authorList>
    </citation>
    <scope>NUCLEOTIDE SEQUENCE</scope>
    <source>
        <strain evidence="1">Females</strain>
        <tissue evidence="1">Gut</tissue>
    </source>
</reference>
<dbReference type="InterPro" id="IPR016024">
    <property type="entry name" value="ARM-type_fold"/>
</dbReference>
<feature type="non-terminal residue" evidence="1">
    <location>
        <position position="155"/>
    </location>
</feature>
<evidence type="ECO:0000313" key="1">
    <source>
        <dbReference type="EMBL" id="JAR87212.1"/>
    </source>
</evidence>
<feature type="non-terminal residue" evidence="1">
    <location>
        <position position="1"/>
    </location>
</feature>
<accession>A0A147B9U7</accession>
<organism evidence="1">
    <name type="scientific">Alectorobius mimon</name>
    <dbReference type="NCBI Taxonomy" id="360319"/>
    <lineage>
        <taxon>Eukaryota</taxon>
        <taxon>Metazoa</taxon>
        <taxon>Ecdysozoa</taxon>
        <taxon>Arthropoda</taxon>
        <taxon>Chelicerata</taxon>
        <taxon>Arachnida</taxon>
        <taxon>Acari</taxon>
        <taxon>Parasitiformes</taxon>
        <taxon>Ixodida</taxon>
        <taxon>Ixodoidea</taxon>
        <taxon>Argasidae</taxon>
        <taxon>Ornithodorinae</taxon>
        <taxon>Alectorobius</taxon>
    </lineage>
</organism>
<sequence length="155" mass="16887">ACECFHLTVGAVDGAGLDLPTLERYLNVALCLLPNGSLSCHVVKELLSTSVALALRIFTQSLQDFCWTSSMGLTQLAKVFQRCLVSTDPEVVETALEVFPQLCAAQELLSVTRQGTFTKWLEDNTLPRFVWDATHSVHGNVRASSAVVLGELCKC</sequence>
<protein>
    <submittedName>
        <fullName evidence="1">Uncharacterized protein</fullName>
    </submittedName>
</protein>